<evidence type="ECO:0000256" key="1">
    <source>
        <dbReference type="ARBA" id="ARBA00022737"/>
    </source>
</evidence>
<feature type="transmembrane region" description="Helical" evidence="4">
    <location>
        <begin position="286"/>
        <end position="307"/>
    </location>
</feature>
<feature type="transmembrane region" description="Helical" evidence="4">
    <location>
        <begin position="484"/>
        <end position="507"/>
    </location>
</feature>
<dbReference type="EMBL" id="ML119659">
    <property type="protein sequence ID" value="RPA84406.1"/>
    <property type="molecule type" value="Genomic_DNA"/>
</dbReference>
<protein>
    <submittedName>
        <fullName evidence="5">Uncharacterized protein</fullName>
    </submittedName>
</protein>
<keyword evidence="6" id="KW-1185">Reference proteome</keyword>
<evidence type="ECO:0000256" key="2">
    <source>
        <dbReference type="ARBA" id="ARBA00023043"/>
    </source>
</evidence>
<dbReference type="InterPro" id="IPR002110">
    <property type="entry name" value="Ankyrin_rpt"/>
</dbReference>
<organism evidence="5 6">
    <name type="scientific">Ascobolus immersus RN42</name>
    <dbReference type="NCBI Taxonomy" id="1160509"/>
    <lineage>
        <taxon>Eukaryota</taxon>
        <taxon>Fungi</taxon>
        <taxon>Dikarya</taxon>
        <taxon>Ascomycota</taxon>
        <taxon>Pezizomycotina</taxon>
        <taxon>Pezizomycetes</taxon>
        <taxon>Pezizales</taxon>
        <taxon>Ascobolaceae</taxon>
        <taxon>Ascobolus</taxon>
    </lineage>
</organism>
<dbReference type="GO" id="GO:0045944">
    <property type="term" value="P:positive regulation of transcription by RNA polymerase II"/>
    <property type="evidence" value="ECO:0007669"/>
    <property type="project" value="TreeGrafter"/>
</dbReference>
<evidence type="ECO:0000313" key="6">
    <source>
        <dbReference type="Proteomes" id="UP000275078"/>
    </source>
</evidence>
<dbReference type="PANTHER" id="PTHR24193">
    <property type="entry name" value="ANKYRIN REPEAT PROTEIN"/>
    <property type="match status" value="1"/>
</dbReference>
<dbReference type="PROSITE" id="PS50297">
    <property type="entry name" value="ANK_REP_REGION"/>
    <property type="match status" value="1"/>
</dbReference>
<dbReference type="InterPro" id="IPR050663">
    <property type="entry name" value="Ankyrin-SOCS_Box"/>
</dbReference>
<name>A0A3N4IFL9_ASCIM</name>
<feature type="transmembrane region" description="Helical" evidence="4">
    <location>
        <begin position="48"/>
        <end position="68"/>
    </location>
</feature>
<proteinExistence type="predicted"/>
<sequence>MARRRTKSSFGVGKLSSGIRESISVKDVDLGSPRSRPRPNGRERKRAGWWWFCSTLGRHIWGYLFFVARFPLVLAAEFSDDVSNNLFSDLAPLLALFGEQVAKQFLASSTTWEDNIIFAMGPLGIVTAVVSAIRIGGPLWLRAIIGRARESRAMAEDELTTSTSEDVCEIWNGQAVVRLVGSPRILQLAYVDNVLADPESRVLSLETEAKSGHRFVQTKISAARLPVRVFRALQSRMPFSNGLKTTDVEARQHVDSLATGPTVVPPNLSLNIQAALNTRSRFGKRIAVLIGVILQSGVLIFAGFATYHPKMRYQKEGEDIEDHAFPLAAVGTIVLVLGMWICSYVVESSTFERKWELQRSELATGGKTSTEPFRIIWLQQGGSVTDQQFDSYAIVAEKPAMNVITRRLTTKITDVISSQSSSGSGSTSNSTADLKLQNSKHQLSCKAGQATSSTDPSNITQLIATIGTFISLGGFAMQFTGLRYLHFSATISQLVITAIMVAVRAWIRRGLTANVSAYKIPRGYEMDWLATRLASEPDKLWTGCPNEAVGIYRQTCLTTTPAPLNPISPMGDSKKATVHCNNSPADIGCGDCTCSFLSESCWGWGIETGRSVENFELKVLPALQNSNCHKTMKLRERIGQISRWTGSVSEAAVALSAAIEVVMNALFCEDGQAYESLAWNMQGLGTGNLPSSSVSASTGPPTVKPQDADLRDDGHIWLSVRHENGTWSCSATEIEAVLSLWLFAVQSKRTSLQQQNNGKDNTTADDWLRKDSNFREPALRLLGATSTDSTYFRDLRWYMGSSFAELRGLTYMKPTDVTSTTGQTVSIDSQLVLGFSKVHGAVSMAPASTRIVNLQNLGDTRPTFKPVTADDTFGITPVTIKEPSISLGVYVEGSIEKHLVQDMFSTFMWAVSKKMRRLEGKTVVNSRRADGTPLEQSQWQEFQLHNEPLWKMAGDITAAAGPWLGEVQDVLWSLVPPLSVHDKLPASMEIIDRLRDLASPFEALGSWSDAVPIYLSLAECCRTFRAGSDMRKHATAILFDFSYNLSEARRMREEFNVDDEVIAELKGYETLLLDALWAMHCDGDRLIQDLLTLYRIQRRPRSPLLALETRFASHGTPILETPFKGFCGATPWHKAALEAGWGIRMGSGKSSDIKQLQEITVQDDMGLTPLHYYLLLGEEEWDPGIWHMIRGMRKYSKEELESLHFELNTLLDVTGWSVLHYAVAQQTSTKFTKSMKGLMLLLELYSSIRTTPNNNFSVDLSGRTALHYAQNIEGARELIIRSGTVLKVVGRDQTDALLAAVKRGSSAQDVTSFLLDSGANPRVVDSSRATALHWAAHYGLIGVIKKLRKKGADLNARDDADRTPFLWTRASGVLLGKPESLWDLLEVQDDDTETRDARGYSIVHLGVKSGVMTYDSLSKVIGANSRISPYRIIDARDINQLSPLAWAAAKGEIIMAGLLLKGGAAIDDAVAGAEKPLSVAIKHGQKKMVEFLLSRGAKFESAAQREKAEGLYYPGEIPAWKKEESYGVLHQGKKSRLANFGW</sequence>
<dbReference type="PANTHER" id="PTHR24193:SF121">
    <property type="entry name" value="ADA2A-CONTAINING COMPLEX COMPONENT 3, ISOFORM D"/>
    <property type="match status" value="1"/>
</dbReference>
<evidence type="ECO:0000313" key="5">
    <source>
        <dbReference type="EMBL" id="RPA84406.1"/>
    </source>
</evidence>
<feature type="repeat" description="ANK" evidence="3">
    <location>
        <begin position="1327"/>
        <end position="1359"/>
    </location>
</feature>
<feature type="transmembrane region" description="Helical" evidence="4">
    <location>
        <begin position="327"/>
        <end position="346"/>
    </location>
</feature>
<accession>A0A3N4IFL9</accession>
<keyword evidence="2 3" id="KW-0040">ANK repeat</keyword>
<keyword evidence="1" id="KW-0677">Repeat</keyword>
<dbReference type="STRING" id="1160509.A0A3N4IFL9"/>
<feature type="transmembrane region" description="Helical" evidence="4">
    <location>
        <begin position="116"/>
        <end position="141"/>
    </location>
</feature>
<keyword evidence="4" id="KW-1133">Transmembrane helix</keyword>
<dbReference type="InterPro" id="IPR036770">
    <property type="entry name" value="Ankyrin_rpt-contain_sf"/>
</dbReference>
<keyword evidence="4" id="KW-0472">Membrane</keyword>
<feature type="repeat" description="ANK" evidence="3">
    <location>
        <begin position="1472"/>
        <end position="1504"/>
    </location>
</feature>
<dbReference type="SMART" id="SM00248">
    <property type="entry name" value="ANK"/>
    <property type="match status" value="6"/>
</dbReference>
<dbReference type="GO" id="GO:0000976">
    <property type="term" value="F:transcription cis-regulatory region binding"/>
    <property type="evidence" value="ECO:0007669"/>
    <property type="project" value="TreeGrafter"/>
</dbReference>
<dbReference type="OrthoDB" id="6781668at2759"/>
<gene>
    <name evidence="5" type="ORF">BJ508DRAFT_223080</name>
</gene>
<dbReference type="SUPFAM" id="SSF48403">
    <property type="entry name" value="Ankyrin repeat"/>
    <property type="match status" value="1"/>
</dbReference>
<reference evidence="5 6" key="1">
    <citation type="journal article" date="2018" name="Nat. Ecol. Evol.">
        <title>Pezizomycetes genomes reveal the molecular basis of ectomycorrhizal truffle lifestyle.</title>
        <authorList>
            <person name="Murat C."/>
            <person name="Payen T."/>
            <person name="Noel B."/>
            <person name="Kuo A."/>
            <person name="Morin E."/>
            <person name="Chen J."/>
            <person name="Kohler A."/>
            <person name="Krizsan K."/>
            <person name="Balestrini R."/>
            <person name="Da Silva C."/>
            <person name="Montanini B."/>
            <person name="Hainaut M."/>
            <person name="Levati E."/>
            <person name="Barry K.W."/>
            <person name="Belfiori B."/>
            <person name="Cichocki N."/>
            <person name="Clum A."/>
            <person name="Dockter R.B."/>
            <person name="Fauchery L."/>
            <person name="Guy J."/>
            <person name="Iotti M."/>
            <person name="Le Tacon F."/>
            <person name="Lindquist E.A."/>
            <person name="Lipzen A."/>
            <person name="Malagnac F."/>
            <person name="Mello A."/>
            <person name="Molinier V."/>
            <person name="Miyauchi S."/>
            <person name="Poulain J."/>
            <person name="Riccioni C."/>
            <person name="Rubini A."/>
            <person name="Sitrit Y."/>
            <person name="Splivallo R."/>
            <person name="Traeger S."/>
            <person name="Wang M."/>
            <person name="Zifcakova L."/>
            <person name="Wipf D."/>
            <person name="Zambonelli A."/>
            <person name="Paolocci F."/>
            <person name="Nowrousian M."/>
            <person name="Ottonello S."/>
            <person name="Baldrian P."/>
            <person name="Spatafora J.W."/>
            <person name="Henrissat B."/>
            <person name="Nagy L.G."/>
            <person name="Aury J.M."/>
            <person name="Wincker P."/>
            <person name="Grigoriev I.V."/>
            <person name="Bonfante P."/>
            <person name="Martin F.M."/>
        </authorList>
    </citation>
    <scope>NUCLEOTIDE SEQUENCE [LARGE SCALE GENOMIC DNA]</scope>
    <source>
        <strain evidence="5 6">RN42</strain>
    </source>
</reference>
<dbReference type="Proteomes" id="UP000275078">
    <property type="component" value="Unassembled WGS sequence"/>
</dbReference>
<evidence type="ECO:0000256" key="4">
    <source>
        <dbReference type="SAM" id="Phobius"/>
    </source>
</evidence>
<dbReference type="Pfam" id="PF12796">
    <property type="entry name" value="Ank_2"/>
    <property type="match status" value="1"/>
</dbReference>
<dbReference type="GO" id="GO:0005634">
    <property type="term" value="C:nucleus"/>
    <property type="evidence" value="ECO:0007669"/>
    <property type="project" value="TreeGrafter"/>
</dbReference>
<dbReference type="Gene3D" id="1.25.40.20">
    <property type="entry name" value="Ankyrin repeat-containing domain"/>
    <property type="match status" value="2"/>
</dbReference>
<keyword evidence="4" id="KW-0812">Transmembrane</keyword>
<dbReference type="PROSITE" id="PS50088">
    <property type="entry name" value="ANK_REPEAT"/>
    <property type="match status" value="2"/>
</dbReference>
<evidence type="ECO:0000256" key="3">
    <source>
        <dbReference type="PROSITE-ProRule" id="PRU00023"/>
    </source>
</evidence>